<dbReference type="AlphaFoldDB" id="A0A423VKX1"/>
<feature type="region of interest" description="Disordered" evidence="1">
    <location>
        <begin position="191"/>
        <end position="232"/>
    </location>
</feature>
<dbReference type="EMBL" id="LJZO01000042">
    <property type="protein sequence ID" value="ROV91645.1"/>
    <property type="molecule type" value="Genomic_DNA"/>
</dbReference>
<feature type="compositionally biased region" description="Polar residues" evidence="1">
    <location>
        <begin position="220"/>
        <end position="232"/>
    </location>
</feature>
<protein>
    <recommendedName>
        <fullName evidence="4">F-box domain-containing protein</fullName>
    </recommendedName>
</protein>
<evidence type="ECO:0000313" key="3">
    <source>
        <dbReference type="Proteomes" id="UP000284375"/>
    </source>
</evidence>
<accession>A0A423VKX1</accession>
<dbReference type="OrthoDB" id="3692147at2759"/>
<feature type="region of interest" description="Disordered" evidence="1">
    <location>
        <begin position="25"/>
        <end position="74"/>
    </location>
</feature>
<organism evidence="2 3">
    <name type="scientific">Cytospora chrysosperma</name>
    <name type="common">Cytospora canker fungus</name>
    <name type="synonym">Sphaeria chrysosperma</name>
    <dbReference type="NCBI Taxonomy" id="252740"/>
    <lineage>
        <taxon>Eukaryota</taxon>
        <taxon>Fungi</taxon>
        <taxon>Dikarya</taxon>
        <taxon>Ascomycota</taxon>
        <taxon>Pezizomycotina</taxon>
        <taxon>Sordariomycetes</taxon>
        <taxon>Sordariomycetidae</taxon>
        <taxon>Diaporthales</taxon>
        <taxon>Cytosporaceae</taxon>
        <taxon>Cytospora</taxon>
    </lineage>
</organism>
<gene>
    <name evidence="2" type="ORF">VSDG_07946</name>
</gene>
<evidence type="ECO:0000256" key="1">
    <source>
        <dbReference type="SAM" id="MobiDB-lite"/>
    </source>
</evidence>
<name>A0A423VKX1_CYTCH</name>
<keyword evidence="3" id="KW-1185">Reference proteome</keyword>
<evidence type="ECO:0000313" key="2">
    <source>
        <dbReference type="EMBL" id="ROV91645.1"/>
    </source>
</evidence>
<reference evidence="2 3" key="1">
    <citation type="submission" date="2015-09" db="EMBL/GenBank/DDBJ databases">
        <title>Host preference determinants of Valsa canker pathogens revealed by comparative genomics.</title>
        <authorList>
            <person name="Yin Z."/>
            <person name="Huang L."/>
        </authorList>
    </citation>
    <scope>NUCLEOTIDE SEQUENCE [LARGE SCALE GENOMIC DNA]</scope>
    <source>
        <strain evidence="2 3">YSFL</strain>
    </source>
</reference>
<dbReference type="Proteomes" id="UP000284375">
    <property type="component" value="Unassembled WGS sequence"/>
</dbReference>
<proteinExistence type="predicted"/>
<evidence type="ECO:0008006" key="4">
    <source>
        <dbReference type="Google" id="ProtNLM"/>
    </source>
</evidence>
<sequence length="232" mass="25577">MGLDLWQELRGLLFGPLYLDRYSTELSDEEQDSESITELSDEEQNSEMSHLQQPPAYSDIFPDGHPDPESYAPSQEMDPLVAAAWQNQTRPIFLLPDHILIRTIDLLDNSGVECVRRVARRFPPLCTEIVLSRPRTYLPEKRLGPFAWSRFESMCYEGQGGDLIRAAEGRNGLPGAGRGYGTSWIETGTVTGAARPRKRLTGGRGSTGSAGTSTARYASPTTLPASSRTRSG</sequence>
<feature type="compositionally biased region" description="Low complexity" evidence="1">
    <location>
        <begin position="209"/>
        <end position="219"/>
    </location>
</feature>
<feature type="compositionally biased region" description="Acidic residues" evidence="1">
    <location>
        <begin position="26"/>
        <end position="45"/>
    </location>
</feature>
<comment type="caution">
    <text evidence="2">The sequence shown here is derived from an EMBL/GenBank/DDBJ whole genome shotgun (WGS) entry which is preliminary data.</text>
</comment>